<dbReference type="OrthoDB" id="2195369at2759"/>
<accession>I3EHF1</accession>
<organism evidence="1 2">
    <name type="scientific">Nematocida parisii (strain ERTm3)</name>
    <name type="common">Nematode killer fungus</name>
    <dbReference type="NCBI Taxonomy" id="935791"/>
    <lineage>
        <taxon>Eukaryota</taxon>
        <taxon>Fungi</taxon>
        <taxon>Fungi incertae sedis</taxon>
        <taxon>Microsporidia</taxon>
        <taxon>Nematocida</taxon>
    </lineage>
</organism>
<name>I3EHF1_NEMP3</name>
<dbReference type="CDD" id="cd04301">
    <property type="entry name" value="NAT_SF"/>
    <property type="match status" value="1"/>
</dbReference>
<dbReference type="OMA" id="NMYVSPR"/>
<keyword evidence="2" id="KW-1185">Reference proteome</keyword>
<sequence>MSVKRAIKTSSKTKSKYMSKKTIAIITGIAFALAYALFKYMSVPFDLDNLEYVISIPSDAKNRKVNLNEPLSAFNIPLNARAIEYVEKKYVIVQSMHRGRLVASVFVFPYHYRNSEDSPSGLVLGFEIYNMYVSPRYRGKGVSINHLYRTFMLLKKIYQADNGIPSYIVLHVSPIDKDMEKAYALYRTNGFVHGLFTENGPYSLRKRSEVFLERKSLESVIENSPYYSSEYTGERSASGDKFLTMYTDINTFLRSAKINAYSKNEYNRHKERATRLKESLLKRFIYTKNG</sequence>
<evidence type="ECO:0000313" key="2">
    <source>
        <dbReference type="Proteomes" id="UP000002872"/>
    </source>
</evidence>
<dbReference type="InterPro" id="IPR016181">
    <property type="entry name" value="Acyl_CoA_acyltransferase"/>
</dbReference>
<dbReference type="InParanoid" id="I3EHF1"/>
<protein>
    <submittedName>
        <fullName evidence="1">Uncharacterized protein</fullName>
    </submittedName>
</protein>
<dbReference type="SUPFAM" id="SSF55729">
    <property type="entry name" value="Acyl-CoA N-acyltransferases (Nat)"/>
    <property type="match status" value="1"/>
</dbReference>
<dbReference type="VEuPathDB" id="MicrosporidiaDB:NEQG_01338"/>
<dbReference type="Pfam" id="PF17013">
    <property type="entry name" value="Acetyltransf_15"/>
    <property type="match status" value="1"/>
</dbReference>
<gene>
    <name evidence="1" type="ORF">NEQG_01338</name>
</gene>
<proteinExistence type="predicted"/>
<dbReference type="AlphaFoldDB" id="I3EHF1"/>
<dbReference type="Gene3D" id="3.40.630.30">
    <property type="match status" value="1"/>
</dbReference>
<reference evidence="1" key="1">
    <citation type="submission" date="2011-01" db="EMBL/GenBank/DDBJ databases">
        <title>The Genome Sequence of Nematocida parisii strain ERTm3.</title>
        <authorList>
            <consortium name="The Broad Institute Genome Sequencing Platform"/>
            <consortium name="The Broad Institute Genome Sequencing Center for Infectious Disease"/>
            <person name="Cuomo C."/>
            <person name="Troemel E."/>
            <person name="Young S.K."/>
            <person name="Zeng Q."/>
            <person name="Gargeya S."/>
            <person name="Fitzgerald M."/>
            <person name="Haas B."/>
            <person name="Abouelleil A."/>
            <person name="Alvarado L."/>
            <person name="Arachchi H.M."/>
            <person name="Berlin A."/>
            <person name="Chapman S.B."/>
            <person name="Gearin G."/>
            <person name="Goldberg J."/>
            <person name="Griggs A."/>
            <person name="Gujja S."/>
            <person name="Hansen M."/>
            <person name="Heiman D."/>
            <person name="Howarth C."/>
            <person name="Larimer J."/>
            <person name="Lui A."/>
            <person name="MacDonald P.J.P."/>
            <person name="McCowen C."/>
            <person name="Montmayeur A."/>
            <person name="Murphy C."/>
            <person name="Neiman D."/>
            <person name="Pearson M."/>
            <person name="Priest M."/>
            <person name="Roberts A."/>
            <person name="Saif S."/>
            <person name="Shea T."/>
            <person name="Sisk P."/>
            <person name="Stolte C."/>
            <person name="Sykes S."/>
            <person name="Wortman J."/>
            <person name="Nusbaum C."/>
            <person name="Birren B."/>
        </authorList>
    </citation>
    <scope>NUCLEOTIDE SEQUENCE</scope>
    <source>
        <strain evidence="1">ERTm3</strain>
    </source>
</reference>
<dbReference type="EMBL" id="GL870878">
    <property type="protein sequence ID" value="EIJ88648.1"/>
    <property type="molecule type" value="Genomic_DNA"/>
</dbReference>
<dbReference type="InterPro" id="IPR031523">
    <property type="entry name" value="Acetyltransf_15"/>
</dbReference>
<dbReference type="Proteomes" id="UP000002872">
    <property type="component" value="Unassembled WGS sequence"/>
</dbReference>
<dbReference type="HOGENOM" id="CLU_960067_0_0_1"/>
<evidence type="ECO:0000313" key="1">
    <source>
        <dbReference type="EMBL" id="EIJ88648.1"/>
    </source>
</evidence>